<evidence type="ECO:0000313" key="2">
    <source>
        <dbReference type="Proteomes" id="UP000184038"/>
    </source>
</evidence>
<evidence type="ECO:0000313" key="1">
    <source>
        <dbReference type="EMBL" id="SHM01594.1"/>
    </source>
</evidence>
<dbReference type="EMBL" id="FRCP01000005">
    <property type="protein sequence ID" value="SHM01594.1"/>
    <property type="molecule type" value="Genomic_DNA"/>
</dbReference>
<accession>A0A1M7FBZ8</accession>
<organism evidence="1 2">
    <name type="scientific">Anaerosporobacter mobilis DSM 15930</name>
    <dbReference type="NCBI Taxonomy" id="1120996"/>
    <lineage>
        <taxon>Bacteria</taxon>
        <taxon>Bacillati</taxon>
        <taxon>Bacillota</taxon>
        <taxon>Clostridia</taxon>
        <taxon>Lachnospirales</taxon>
        <taxon>Lachnospiraceae</taxon>
        <taxon>Anaerosporobacter</taxon>
    </lineage>
</organism>
<dbReference type="RefSeq" id="WP_073282457.1">
    <property type="nucleotide sequence ID" value="NZ_FRCP01000005.1"/>
</dbReference>
<dbReference type="STRING" id="1120996.SAMN02746066_00545"/>
<dbReference type="OrthoDB" id="9810528at2"/>
<gene>
    <name evidence="1" type="ORF">SAMN02746066_00545</name>
</gene>
<keyword evidence="2" id="KW-1185">Reference proteome</keyword>
<dbReference type="AlphaFoldDB" id="A0A1M7FBZ8"/>
<dbReference type="Proteomes" id="UP000184038">
    <property type="component" value="Unassembled WGS sequence"/>
</dbReference>
<proteinExistence type="predicted"/>
<sequence length="333" mass="37881">MPAFITHYLYGVDMYQTLTASEIKTILYHNQNAYKLGLQGPDIFFFDISLILGPSEYNVGNHMHEHRVSLFFRNYLNKLSTLTGSEYDCGLAYLCGLLAHYSLDAHIHPYIYHRTGYSPDISDSNVTSFCQHGTLEAIIDKQLLLERKGLSPSKFYPSKTVSLSYKDKAIIANLLSISINQTFHSFLQDTEKDSRITSPSKIKKAITFMKIETLFLHDQTGRKRRTIRALENLVKQEPIVSSLMINDTLIDTMDACNLSKSTWQNPWDTSIESSDSIYDLYSKAAIFYQNILSHITAYLNSKSSGLIDYTRFDRLVEAIGNRSYHSGLDVGNC</sequence>
<evidence type="ECO:0008006" key="3">
    <source>
        <dbReference type="Google" id="ProtNLM"/>
    </source>
</evidence>
<reference evidence="1 2" key="1">
    <citation type="submission" date="2016-11" db="EMBL/GenBank/DDBJ databases">
        <authorList>
            <person name="Jaros S."/>
            <person name="Januszkiewicz K."/>
            <person name="Wedrychowicz H."/>
        </authorList>
    </citation>
    <scope>NUCLEOTIDE SEQUENCE [LARGE SCALE GENOMIC DNA]</scope>
    <source>
        <strain evidence="1 2">DSM 15930</strain>
    </source>
</reference>
<protein>
    <recommendedName>
        <fullName evidence="3">Zinc dependent phospholipase C</fullName>
    </recommendedName>
</protein>
<name>A0A1M7FBZ8_9FIRM</name>